<evidence type="ECO:0000256" key="1">
    <source>
        <dbReference type="SAM" id="Phobius"/>
    </source>
</evidence>
<name>A0ABX1PBY0_9CYAN</name>
<keyword evidence="1" id="KW-1133">Transmembrane helix</keyword>
<evidence type="ECO:0000313" key="2">
    <source>
        <dbReference type="EMBL" id="NMG21488.1"/>
    </source>
</evidence>
<protein>
    <submittedName>
        <fullName evidence="2">Uncharacterized protein</fullName>
    </submittedName>
</protein>
<comment type="caution">
    <text evidence="2">The sequence shown here is derived from an EMBL/GenBank/DDBJ whole genome shotgun (WGS) entry which is preliminary data.</text>
</comment>
<dbReference type="EMBL" id="QMEB01000167">
    <property type="protein sequence ID" value="NMG21488.1"/>
    <property type="molecule type" value="Genomic_DNA"/>
</dbReference>
<keyword evidence="1" id="KW-0812">Transmembrane</keyword>
<keyword evidence="1" id="KW-0472">Membrane</keyword>
<accession>A0ABX1PBY0</accession>
<gene>
    <name evidence="2" type="ORF">DP116_19345</name>
</gene>
<feature type="transmembrane region" description="Helical" evidence="1">
    <location>
        <begin position="28"/>
        <end position="49"/>
    </location>
</feature>
<evidence type="ECO:0000313" key="3">
    <source>
        <dbReference type="Proteomes" id="UP000718564"/>
    </source>
</evidence>
<organism evidence="2 3">
    <name type="scientific">Brasilonema bromeliae SPC951</name>
    <dbReference type="NCBI Taxonomy" id="385972"/>
    <lineage>
        <taxon>Bacteria</taxon>
        <taxon>Bacillati</taxon>
        <taxon>Cyanobacteriota</taxon>
        <taxon>Cyanophyceae</taxon>
        <taxon>Nostocales</taxon>
        <taxon>Scytonemataceae</taxon>
        <taxon>Brasilonema</taxon>
        <taxon>Bromeliae group (in: Brasilonema)</taxon>
    </lineage>
</organism>
<proteinExistence type="predicted"/>
<keyword evidence="3" id="KW-1185">Reference proteome</keyword>
<reference evidence="2 3" key="1">
    <citation type="submission" date="2018-06" db="EMBL/GenBank/DDBJ databases">
        <title>Comparative genomics of Brasilonema spp. strains.</title>
        <authorList>
            <person name="Alvarenga D.O."/>
            <person name="Fiore M.F."/>
            <person name="Varani A.M."/>
        </authorList>
    </citation>
    <scope>NUCLEOTIDE SEQUENCE [LARGE SCALE GENOMIC DNA]</scope>
    <source>
        <strain evidence="2 3">SPC951</strain>
    </source>
</reference>
<sequence>MKEIQQIHSQVVLELPEYWIMVFKNSSLAVLIAPVVTLSTYSALTFSIFDNLWAIDCLNEMSP</sequence>
<dbReference type="Proteomes" id="UP000718564">
    <property type="component" value="Unassembled WGS sequence"/>
</dbReference>